<proteinExistence type="predicted"/>
<dbReference type="KEGG" id="fcy:FRACYDRAFT_240828"/>
<protein>
    <submittedName>
        <fullName evidence="2">Uncharacterized protein</fullName>
    </submittedName>
</protein>
<accession>A0A1E7F857</accession>
<evidence type="ECO:0000313" key="2">
    <source>
        <dbReference type="EMBL" id="OEU14294.1"/>
    </source>
</evidence>
<keyword evidence="3" id="KW-1185">Reference proteome</keyword>
<organism evidence="2 3">
    <name type="scientific">Fragilariopsis cylindrus CCMP1102</name>
    <dbReference type="NCBI Taxonomy" id="635003"/>
    <lineage>
        <taxon>Eukaryota</taxon>
        <taxon>Sar</taxon>
        <taxon>Stramenopiles</taxon>
        <taxon>Ochrophyta</taxon>
        <taxon>Bacillariophyta</taxon>
        <taxon>Bacillariophyceae</taxon>
        <taxon>Bacillariophycidae</taxon>
        <taxon>Bacillariales</taxon>
        <taxon>Bacillariaceae</taxon>
        <taxon>Fragilariopsis</taxon>
    </lineage>
</organism>
<reference evidence="2 3" key="1">
    <citation type="submission" date="2016-09" db="EMBL/GenBank/DDBJ databases">
        <title>Extensive genetic diversity and differential bi-allelic expression allows diatom success in the polar Southern Ocean.</title>
        <authorList>
            <consortium name="DOE Joint Genome Institute"/>
            <person name="Mock T."/>
            <person name="Otillar R.P."/>
            <person name="Strauss J."/>
            <person name="Dupont C."/>
            <person name="Frickenhaus S."/>
            <person name="Maumus F."/>
            <person name="Mcmullan M."/>
            <person name="Sanges R."/>
            <person name="Schmutz J."/>
            <person name="Toseland A."/>
            <person name="Valas R."/>
            <person name="Veluchamy A."/>
            <person name="Ward B.J."/>
            <person name="Allen A."/>
            <person name="Barry K."/>
            <person name="Falciatore A."/>
            <person name="Ferrante M."/>
            <person name="Fortunato A.E."/>
            <person name="Gloeckner G."/>
            <person name="Gruber A."/>
            <person name="Hipkin R."/>
            <person name="Janech M."/>
            <person name="Kroth P."/>
            <person name="Leese F."/>
            <person name="Lindquist E."/>
            <person name="Lyon B.R."/>
            <person name="Martin J."/>
            <person name="Mayer C."/>
            <person name="Parker M."/>
            <person name="Quesneville H."/>
            <person name="Raymond J."/>
            <person name="Uhlig C."/>
            <person name="Valentin K.U."/>
            <person name="Worden A.Z."/>
            <person name="Armbrust E.V."/>
            <person name="Bowler C."/>
            <person name="Green B."/>
            <person name="Moulton V."/>
            <person name="Van Oosterhout C."/>
            <person name="Grigoriev I."/>
        </authorList>
    </citation>
    <scope>NUCLEOTIDE SEQUENCE [LARGE SCALE GENOMIC DNA]</scope>
    <source>
        <strain evidence="2 3">CCMP1102</strain>
    </source>
</reference>
<name>A0A1E7F857_9STRA</name>
<feature type="region of interest" description="Disordered" evidence="1">
    <location>
        <begin position="122"/>
        <end position="156"/>
    </location>
</feature>
<sequence length="219" mass="24313">MSSSAVVISELHLYTQRLNNSAALCIEIGRFDRAIISLEKALQLLKLSKLQLHHRTNDNNNNNNSEGKEVVEEDDAAFLLLSDKDCDDYCQYHQCSKDGCIIYSETTSPAISDAHYANNSSLSSLNTSDNSSRTNKKRRVSTMSSSTPTTNLIDQQQLHHKRSSCSSLHGYIYKHPIRITPKTILEGHTIDYSTMYCIITFNLALANHLPASCVSASAA</sequence>
<feature type="compositionally biased region" description="Low complexity" evidence="1">
    <location>
        <begin position="122"/>
        <end position="133"/>
    </location>
</feature>
<gene>
    <name evidence="2" type="ORF">FRACYDRAFT_240828</name>
</gene>
<dbReference type="AlphaFoldDB" id="A0A1E7F857"/>
<feature type="compositionally biased region" description="Polar residues" evidence="1">
    <location>
        <begin position="141"/>
        <end position="156"/>
    </location>
</feature>
<evidence type="ECO:0000313" key="3">
    <source>
        <dbReference type="Proteomes" id="UP000095751"/>
    </source>
</evidence>
<dbReference type="InParanoid" id="A0A1E7F857"/>
<dbReference type="EMBL" id="KV784360">
    <property type="protein sequence ID" value="OEU14294.1"/>
    <property type="molecule type" value="Genomic_DNA"/>
</dbReference>
<evidence type="ECO:0000256" key="1">
    <source>
        <dbReference type="SAM" id="MobiDB-lite"/>
    </source>
</evidence>
<dbReference type="Proteomes" id="UP000095751">
    <property type="component" value="Unassembled WGS sequence"/>
</dbReference>